<dbReference type="Pfam" id="PF07734">
    <property type="entry name" value="FBA_1"/>
    <property type="match status" value="1"/>
</dbReference>
<dbReference type="EnsemblPlants" id="KEH19001">
    <property type="protein sequence ID" value="KEH19001"/>
    <property type="gene ID" value="MTR_8g033110"/>
</dbReference>
<dbReference type="InterPro" id="IPR006527">
    <property type="entry name" value="F-box-assoc_dom_typ1"/>
</dbReference>
<dbReference type="HOGENOM" id="CLU_027176_5_0_1"/>
<feature type="domain" description="F-box associated beta-propeller type 1" evidence="1">
    <location>
        <begin position="122"/>
        <end position="387"/>
    </location>
</feature>
<evidence type="ECO:0000313" key="5">
    <source>
        <dbReference type="Proteomes" id="UP000002051"/>
    </source>
</evidence>
<sequence>MAAATSKLVSSAYIPNDLALSILSKLPLKSLKRFTCVKKSFSLLFQSPDFMNMFRTNLISKHNEDNENTRLILKEKTQMIPFPYHFCTFSGEKLEDGERLDCPLPFHEDDLGIGILGFASVNGTLCLYQGNYHDTKIVLWNPATTEFKVVPRSFQPYDNIEFKIHPLAFGYDRVRHDYKLIRIASYPLDFEGNWVEVPEKDSYLWDEDYDHTVWDRQIVKMNDPFWEIYSLKSNSWRKIDGIYQMDSNWADSHPVNLNEFCHWLGPSYDIVSFDFINEIFIATTLPSVGYKRCRESKSFFRKRRLRLEKYLAGINGSIAFISNIVVTRSYHIWILGELGVKESWIKLFVVDAPCRMHPFGIGIKSFIFFMKHGDGIAAWYDISTQRYEEIKVKGESVGWDIIVYKENLLSFEGINI</sequence>
<proteinExistence type="predicted"/>
<dbReference type="SUPFAM" id="SSF81383">
    <property type="entry name" value="F-box domain"/>
    <property type="match status" value="1"/>
</dbReference>
<protein>
    <submittedName>
        <fullName evidence="2">F-box protein interaction domain protein</fullName>
    </submittedName>
    <submittedName>
        <fullName evidence="3">Putative F-box domain-containing protein</fullName>
    </submittedName>
</protein>
<keyword evidence="5" id="KW-1185">Reference proteome</keyword>
<dbReference type="PANTHER" id="PTHR31672:SF13">
    <property type="entry name" value="F-BOX PROTEIN CPR30-LIKE"/>
    <property type="match status" value="1"/>
</dbReference>
<dbReference type="Gramene" id="rna46191">
    <property type="protein sequence ID" value="RHN40090.1"/>
    <property type="gene ID" value="gene46191"/>
</dbReference>
<dbReference type="InterPro" id="IPR050796">
    <property type="entry name" value="SCF_F-box_component"/>
</dbReference>
<dbReference type="PANTHER" id="PTHR31672">
    <property type="entry name" value="BNACNNG10540D PROTEIN"/>
    <property type="match status" value="1"/>
</dbReference>
<dbReference type="KEGG" id="mtr:25500985"/>
<evidence type="ECO:0000313" key="4">
    <source>
        <dbReference type="EnsemblPlants" id="KEH19001"/>
    </source>
</evidence>
<reference evidence="2 5" key="2">
    <citation type="journal article" date="2014" name="BMC Genomics">
        <title>An improved genome release (version Mt4.0) for the model legume Medicago truncatula.</title>
        <authorList>
            <person name="Tang H."/>
            <person name="Krishnakumar V."/>
            <person name="Bidwell S."/>
            <person name="Rosen B."/>
            <person name="Chan A."/>
            <person name="Zhou S."/>
            <person name="Gentzbittel L."/>
            <person name="Childs K.L."/>
            <person name="Yandell M."/>
            <person name="Gundlach H."/>
            <person name="Mayer K.F."/>
            <person name="Schwartz D.C."/>
            <person name="Town C.D."/>
        </authorList>
    </citation>
    <scope>GENOME REANNOTATION</scope>
    <source>
        <strain evidence="2">A17</strain>
        <strain evidence="4 5">cv. Jemalong A17</strain>
    </source>
</reference>
<dbReference type="NCBIfam" id="TIGR01640">
    <property type="entry name" value="F_box_assoc_1"/>
    <property type="match status" value="1"/>
</dbReference>
<dbReference type="EMBL" id="CM001224">
    <property type="protein sequence ID" value="KEH19001.1"/>
    <property type="molecule type" value="Genomic_DNA"/>
</dbReference>
<gene>
    <name evidence="4" type="primary">25500985</name>
    <name evidence="2" type="ordered locus">MTR_8g033110</name>
    <name evidence="3" type="ORF">MtrunA17_Chr8g0350981</name>
</gene>
<dbReference type="InterPro" id="IPR036047">
    <property type="entry name" value="F-box-like_dom_sf"/>
</dbReference>
<organism evidence="2 5">
    <name type="scientific">Medicago truncatula</name>
    <name type="common">Barrel medic</name>
    <name type="synonym">Medicago tribuloides</name>
    <dbReference type="NCBI Taxonomy" id="3880"/>
    <lineage>
        <taxon>Eukaryota</taxon>
        <taxon>Viridiplantae</taxon>
        <taxon>Streptophyta</taxon>
        <taxon>Embryophyta</taxon>
        <taxon>Tracheophyta</taxon>
        <taxon>Spermatophyta</taxon>
        <taxon>Magnoliopsida</taxon>
        <taxon>eudicotyledons</taxon>
        <taxon>Gunneridae</taxon>
        <taxon>Pentapetalae</taxon>
        <taxon>rosids</taxon>
        <taxon>fabids</taxon>
        <taxon>Fabales</taxon>
        <taxon>Fabaceae</taxon>
        <taxon>Papilionoideae</taxon>
        <taxon>50 kb inversion clade</taxon>
        <taxon>NPAAA clade</taxon>
        <taxon>Hologalegina</taxon>
        <taxon>IRL clade</taxon>
        <taxon>Trifolieae</taxon>
        <taxon>Medicago</taxon>
    </lineage>
</organism>
<dbReference type="Proteomes" id="UP000265566">
    <property type="component" value="Chromosome 8"/>
</dbReference>
<evidence type="ECO:0000313" key="2">
    <source>
        <dbReference type="EMBL" id="KEH19001.1"/>
    </source>
</evidence>
<dbReference type="OrthoDB" id="1429268at2759"/>
<dbReference type="EMBL" id="PSQE01000008">
    <property type="protein sequence ID" value="RHN40090.1"/>
    <property type="molecule type" value="Genomic_DNA"/>
</dbReference>
<reference evidence="4" key="3">
    <citation type="submission" date="2015-04" db="UniProtKB">
        <authorList>
            <consortium name="EnsemblPlants"/>
        </authorList>
    </citation>
    <scope>IDENTIFICATION</scope>
    <source>
        <strain evidence="4">cv. Jemalong A17</strain>
    </source>
</reference>
<reference evidence="2 5" key="1">
    <citation type="journal article" date="2011" name="Nature">
        <title>The Medicago genome provides insight into the evolution of rhizobial symbioses.</title>
        <authorList>
            <person name="Young N.D."/>
            <person name="Debelle F."/>
            <person name="Oldroyd G.E."/>
            <person name="Geurts R."/>
            <person name="Cannon S.B."/>
            <person name="Udvardi M.K."/>
            <person name="Benedito V.A."/>
            <person name="Mayer K.F."/>
            <person name="Gouzy J."/>
            <person name="Schoof H."/>
            <person name="Van de Peer Y."/>
            <person name="Proost S."/>
            <person name="Cook D.R."/>
            <person name="Meyers B.C."/>
            <person name="Spannagl M."/>
            <person name="Cheung F."/>
            <person name="De Mita S."/>
            <person name="Krishnakumar V."/>
            <person name="Gundlach H."/>
            <person name="Zhou S."/>
            <person name="Mudge J."/>
            <person name="Bharti A.K."/>
            <person name="Murray J.D."/>
            <person name="Naoumkina M.A."/>
            <person name="Rosen B."/>
            <person name="Silverstein K.A."/>
            <person name="Tang H."/>
            <person name="Rombauts S."/>
            <person name="Zhao P.X."/>
            <person name="Zhou P."/>
            <person name="Barbe V."/>
            <person name="Bardou P."/>
            <person name="Bechner M."/>
            <person name="Bellec A."/>
            <person name="Berger A."/>
            <person name="Berges H."/>
            <person name="Bidwell S."/>
            <person name="Bisseling T."/>
            <person name="Choisne N."/>
            <person name="Couloux A."/>
            <person name="Denny R."/>
            <person name="Deshpande S."/>
            <person name="Dai X."/>
            <person name="Doyle J.J."/>
            <person name="Dudez A.M."/>
            <person name="Farmer A.D."/>
            <person name="Fouteau S."/>
            <person name="Franken C."/>
            <person name="Gibelin C."/>
            <person name="Gish J."/>
            <person name="Goldstein S."/>
            <person name="Gonzalez A.J."/>
            <person name="Green P.J."/>
            <person name="Hallab A."/>
            <person name="Hartog M."/>
            <person name="Hua A."/>
            <person name="Humphray S.J."/>
            <person name="Jeong D.H."/>
            <person name="Jing Y."/>
            <person name="Jocker A."/>
            <person name="Kenton S.M."/>
            <person name="Kim D.J."/>
            <person name="Klee K."/>
            <person name="Lai H."/>
            <person name="Lang C."/>
            <person name="Lin S."/>
            <person name="Macmil S.L."/>
            <person name="Magdelenat G."/>
            <person name="Matthews L."/>
            <person name="McCorrison J."/>
            <person name="Monaghan E.L."/>
            <person name="Mun J.H."/>
            <person name="Najar F.Z."/>
            <person name="Nicholson C."/>
            <person name="Noirot C."/>
            <person name="O'Bleness M."/>
            <person name="Paule C.R."/>
            <person name="Poulain J."/>
            <person name="Prion F."/>
            <person name="Qin B."/>
            <person name="Qu C."/>
            <person name="Retzel E.F."/>
            <person name="Riddle C."/>
            <person name="Sallet E."/>
            <person name="Samain S."/>
            <person name="Samson N."/>
            <person name="Sanders I."/>
            <person name="Saurat O."/>
            <person name="Scarpelli C."/>
            <person name="Schiex T."/>
            <person name="Segurens B."/>
            <person name="Severin A.J."/>
            <person name="Sherrier D.J."/>
            <person name="Shi R."/>
            <person name="Sims S."/>
            <person name="Singer S.R."/>
            <person name="Sinharoy S."/>
            <person name="Sterck L."/>
            <person name="Viollet A."/>
            <person name="Wang B.B."/>
            <person name="Wang K."/>
            <person name="Wang M."/>
            <person name="Wang X."/>
            <person name="Warfsmann J."/>
            <person name="Weissenbach J."/>
            <person name="White D.D."/>
            <person name="White J.D."/>
            <person name="Wiley G.B."/>
            <person name="Wincker P."/>
            <person name="Xing Y."/>
            <person name="Yang L."/>
            <person name="Yao Z."/>
            <person name="Ying F."/>
            <person name="Zhai J."/>
            <person name="Zhou L."/>
            <person name="Zuber A."/>
            <person name="Denarie J."/>
            <person name="Dixon R.A."/>
            <person name="May G.D."/>
            <person name="Schwartz D.C."/>
            <person name="Rogers J."/>
            <person name="Quetier F."/>
            <person name="Town C.D."/>
            <person name="Roe B.A."/>
        </authorList>
    </citation>
    <scope>NUCLEOTIDE SEQUENCE [LARGE SCALE GENOMIC DNA]</scope>
    <source>
        <strain evidence="2">A17</strain>
        <strain evidence="4 5">cv. Jemalong A17</strain>
    </source>
</reference>
<dbReference type="InterPro" id="IPR017451">
    <property type="entry name" value="F-box-assoc_interact_dom"/>
</dbReference>
<reference evidence="3" key="4">
    <citation type="journal article" date="2018" name="Nat. Plants">
        <title>Whole-genome landscape of Medicago truncatula symbiotic genes.</title>
        <authorList>
            <person name="Pecrix Y."/>
            <person name="Gamas P."/>
            <person name="Carrere S."/>
        </authorList>
    </citation>
    <scope>NUCLEOTIDE SEQUENCE</scope>
    <source>
        <tissue evidence="3">Leaves</tissue>
    </source>
</reference>
<evidence type="ECO:0000259" key="1">
    <source>
        <dbReference type="Pfam" id="PF07734"/>
    </source>
</evidence>
<dbReference type="AlphaFoldDB" id="A0A072TP79"/>
<dbReference type="Proteomes" id="UP000002051">
    <property type="component" value="Chromosome 8"/>
</dbReference>
<accession>A0A072TP79</accession>
<evidence type="ECO:0000313" key="3">
    <source>
        <dbReference type="EMBL" id="RHN40090.1"/>
    </source>
</evidence>
<name>A0A072TP79_MEDTR</name>